<dbReference type="CDD" id="cd06558">
    <property type="entry name" value="crotonase-like"/>
    <property type="match status" value="1"/>
</dbReference>
<reference evidence="2" key="1">
    <citation type="submission" date="2025-08" db="UniProtKB">
        <authorList>
            <consortium name="Ensembl"/>
        </authorList>
    </citation>
    <scope>IDENTIFICATION</scope>
</reference>
<dbReference type="GO" id="GO:0005829">
    <property type="term" value="C:cytosol"/>
    <property type="evidence" value="ECO:0007669"/>
    <property type="project" value="TreeGrafter"/>
</dbReference>
<proteinExistence type="predicted"/>
<dbReference type="GO" id="GO:0016829">
    <property type="term" value="F:lyase activity"/>
    <property type="evidence" value="ECO:0007669"/>
    <property type="project" value="UniProtKB-KW"/>
</dbReference>
<organism evidence="2 3">
    <name type="scientific">Periophthalmus magnuspinnatus</name>
    <dbReference type="NCBI Taxonomy" id="409849"/>
    <lineage>
        <taxon>Eukaryota</taxon>
        <taxon>Metazoa</taxon>
        <taxon>Chordata</taxon>
        <taxon>Craniata</taxon>
        <taxon>Vertebrata</taxon>
        <taxon>Euteleostomi</taxon>
        <taxon>Actinopterygii</taxon>
        <taxon>Neopterygii</taxon>
        <taxon>Teleostei</taxon>
        <taxon>Neoteleostei</taxon>
        <taxon>Acanthomorphata</taxon>
        <taxon>Gobiaria</taxon>
        <taxon>Gobiiformes</taxon>
        <taxon>Gobioidei</taxon>
        <taxon>Gobiidae</taxon>
        <taxon>Oxudercinae</taxon>
        <taxon>Periophthalmus</taxon>
    </lineage>
</organism>
<dbReference type="PANTHER" id="PTHR11941:SF27">
    <property type="entry name" value="ETHYLMALONYL-COA DECARBOXYLASE"/>
    <property type="match status" value="1"/>
</dbReference>
<dbReference type="InterPro" id="IPR001753">
    <property type="entry name" value="Enoyl-CoA_hydra/iso"/>
</dbReference>
<dbReference type="SUPFAM" id="SSF52096">
    <property type="entry name" value="ClpP/crotonase"/>
    <property type="match status" value="1"/>
</dbReference>
<evidence type="ECO:0000313" key="2">
    <source>
        <dbReference type="Ensembl" id="ENSPMGP00000026599.1"/>
    </source>
</evidence>
<name>A0A3B4BDR3_9GOBI</name>
<keyword evidence="1" id="KW-0456">Lyase</keyword>
<dbReference type="Pfam" id="PF00378">
    <property type="entry name" value="ECH_1"/>
    <property type="match status" value="1"/>
</dbReference>
<evidence type="ECO:0000313" key="3">
    <source>
        <dbReference type="Proteomes" id="UP000261520"/>
    </source>
</evidence>
<reference evidence="2" key="2">
    <citation type="submission" date="2025-09" db="UniProtKB">
        <authorList>
            <consortium name="Ensembl"/>
        </authorList>
    </citation>
    <scope>IDENTIFICATION</scope>
</reference>
<keyword evidence="3" id="KW-1185">Reference proteome</keyword>
<dbReference type="PANTHER" id="PTHR11941">
    <property type="entry name" value="ENOYL-COA HYDRATASE-RELATED"/>
    <property type="match status" value="1"/>
</dbReference>
<sequence length="133" mass="14474">SQPAAPVLFSLAHCTQLLQNSGWVYSSRHDFNPDEIREKLLAFPGGSIDLYKQDSGIALLTVNNPSRMNAFSGSMMVDLETKVAELEKWADGKGLIVHGAAGTFCSGSDLNAVRAIANPQVKKYTKSCLHFFL</sequence>
<dbReference type="Gene3D" id="3.90.226.10">
    <property type="entry name" value="2-enoyl-CoA Hydratase, Chain A, domain 1"/>
    <property type="match status" value="1"/>
</dbReference>
<dbReference type="InterPro" id="IPR029045">
    <property type="entry name" value="ClpP/crotonase-like_dom_sf"/>
</dbReference>
<accession>A0A3B4BDR3</accession>
<dbReference type="GO" id="GO:0006635">
    <property type="term" value="P:fatty acid beta-oxidation"/>
    <property type="evidence" value="ECO:0007669"/>
    <property type="project" value="TreeGrafter"/>
</dbReference>
<protein>
    <submittedName>
        <fullName evidence="2">Uncharacterized protein</fullName>
    </submittedName>
</protein>
<dbReference type="Ensembl" id="ENSPMGT00000028331.1">
    <property type="protein sequence ID" value="ENSPMGP00000026599.1"/>
    <property type="gene ID" value="ENSPMGG00000021444.1"/>
</dbReference>
<dbReference type="AlphaFoldDB" id="A0A3B4BDR3"/>
<dbReference type="Proteomes" id="UP000261520">
    <property type="component" value="Unplaced"/>
</dbReference>
<evidence type="ECO:0000256" key="1">
    <source>
        <dbReference type="ARBA" id="ARBA00023239"/>
    </source>
</evidence>